<dbReference type="PANTHER" id="PTHR43576:SF3">
    <property type="entry name" value="ALPHA-L-ARABINOFURANOSIDASE C"/>
    <property type="match status" value="1"/>
</dbReference>
<evidence type="ECO:0000256" key="3">
    <source>
        <dbReference type="ARBA" id="ARBA00007186"/>
    </source>
</evidence>
<evidence type="ECO:0000256" key="4">
    <source>
        <dbReference type="ARBA" id="ARBA00011165"/>
    </source>
</evidence>
<proteinExistence type="inferred from homology"/>
<sequence length="505" mass="57441">MKKAKIDNKVQLCIDRDFTISKVDERIYGSFIEHLGRAVYEGIYQPDNKFADKNGYREDVMNLIKEIGVPIVRYPGGNFVSAFNWEDSVGPKKDRPRRLELAWGVVETNQFGLDEFVDWCKKVGTKPMYAVNLGTRGIEDAKNVIEYCNIKSGTKYSDMRIKNGAKDPYNIKLWCLGNEMDGPWQMGHMTAQEYGLKAGRAGHIMKLVDSSIETVVCGSSSLYMNTYGEWERVVLENSYDTTDYLSLHTYYGNAENDTPNFLASSVAMDQFISQVISICDYVKAVKRSKKTINLSFDEWNVWYHSNEQDKKIEKWCEHPHQLEDVYNFEDALLVGSMLITLLRHADRVKIACLAQLVNVIAPIMTSDTGAWRQTIFYPYMQASVYGRGEVLNTVVKAPTYESKHGDAPYVDSVVVTDEENEALTIFAVNKNLEEDFELTCDLRQYAGYKVVEHSVLTHNDLKAENTEQNPDNVKPVDFTKGSKVDNGILTSKLPAKSWNVIRLAK</sequence>
<dbReference type="OrthoDB" id="9758333at2"/>
<dbReference type="AlphaFoldDB" id="A0A1I5TY80"/>
<protein>
    <recommendedName>
        <fullName evidence="5">non-reducing end alpha-L-arabinofuranosidase</fullName>
        <ecNumber evidence="5">3.2.1.55</ecNumber>
    </recommendedName>
</protein>
<feature type="domain" description="Alpha-L-arabinofuranosidase C-terminal" evidence="9">
    <location>
        <begin position="297"/>
        <end position="497"/>
    </location>
</feature>
<name>A0A1I5TY80_9FIRM</name>
<dbReference type="Proteomes" id="UP000182624">
    <property type="component" value="Unassembled WGS sequence"/>
</dbReference>
<dbReference type="GO" id="GO:0046556">
    <property type="term" value="F:alpha-L-arabinofuranosidase activity"/>
    <property type="evidence" value="ECO:0007669"/>
    <property type="project" value="UniProtKB-EC"/>
</dbReference>
<comment type="catalytic activity">
    <reaction evidence="1">
        <text>Hydrolysis of terminal non-reducing alpha-L-arabinofuranoside residues in alpha-L-arabinosides.</text>
        <dbReference type="EC" id="3.2.1.55"/>
    </reaction>
</comment>
<comment type="pathway">
    <text evidence="2">Glycan metabolism.</text>
</comment>
<evidence type="ECO:0000256" key="2">
    <source>
        <dbReference type="ARBA" id="ARBA00004881"/>
    </source>
</evidence>
<dbReference type="InterPro" id="IPR017853">
    <property type="entry name" value="GH"/>
</dbReference>
<evidence type="ECO:0000256" key="1">
    <source>
        <dbReference type="ARBA" id="ARBA00001462"/>
    </source>
</evidence>
<dbReference type="Pfam" id="PF22848">
    <property type="entry name" value="ASD1_dom"/>
    <property type="match status" value="1"/>
</dbReference>
<evidence type="ECO:0000256" key="5">
    <source>
        <dbReference type="ARBA" id="ARBA00012670"/>
    </source>
</evidence>
<organism evidence="10 11">
    <name type="scientific">Butyrivibrio proteoclasticus</name>
    <dbReference type="NCBI Taxonomy" id="43305"/>
    <lineage>
        <taxon>Bacteria</taxon>
        <taxon>Bacillati</taxon>
        <taxon>Bacillota</taxon>
        <taxon>Clostridia</taxon>
        <taxon>Lachnospirales</taxon>
        <taxon>Lachnospiraceae</taxon>
        <taxon>Butyrivibrio</taxon>
    </lineage>
</organism>
<dbReference type="SUPFAM" id="SSF51011">
    <property type="entry name" value="Glycosyl hydrolase domain"/>
    <property type="match status" value="1"/>
</dbReference>
<evidence type="ECO:0000256" key="8">
    <source>
        <dbReference type="ARBA" id="ARBA00023295"/>
    </source>
</evidence>
<dbReference type="PANTHER" id="PTHR43576">
    <property type="entry name" value="ALPHA-L-ARABINOFURANOSIDASE C-RELATED"/>
    <property type="match status" value="1"/>
</dbReference>
<evidence type="ECO:0000313" key="10">
    <source>
        <dbReference type="EMBL" id="SFP87871.1"/>
    </source>
</evidence>
<evidence type="ECO:0000313" key="11">
    <source>
        <dbReference type="Proteomes" id="UP000182624"/>
    </source>
</evidence>
<dbReference type="EMBL" id="FOXO01000010">
    <property type="protein sequence ID" value="SFP87871.1"/>
    <property type="molecule type" value="Genomic_DNA"/>
</dbReference>
<dbReference type="Pfam" id="PF06964">
    <property type="entry name" value="Alpha-L-AF_C"/>
    <property type="match status" value="1"/>
</dbReference>
<evidence type="ECO:0000256" key="7">
    <source>
        <dbReference type="ARBA" id="ARBA00023277"/>
    </source>
</evidence>
<keyword evidence="11" id="KW-1185">Reference proteome</keyword>
<dbReference type="Gene3D" id="2.60.40.1180">
    <property type="entry name" value="Golgi alpha-mannosidase II"/>
    <property type="match status" value="1"/>
</dbReference>
<comment type="subunit">
    <text evidence="4">Homohexamer; trimer of dimers.</text>
</comment>
<evidence type="ECO:0000256" key="6">
    <source>
        <dbReference type="ARBA" id="ARBA00022801"/>
    </source>
</evidence>
<reference evidence="11" key="1">
    <citation type="submission" date="2016-10" db="EMBL/GenBank/DDBJ databases">
        <authorList>
            <person name="Varghese N."/>
            <person name="Submissions S."/>
        </authorList>
    </citation>
    <scope>NUCLEOTIDE SEQUENCE [LARGE SCALE GENOMIC DNA]</scope>
    <source>
        <strain evidence="11">P18</strain>
    </source>
</reference>
<dbReference type="Gene3D" id="3.20.20.80">
    <property type="entry name" value="Glycosidases"/>
    <property type="match status" value="1"/>
</dbReference>
<accession>A0A1I5TY80</accession>
<dbReference type="GO" id="GO:0000272">
    <property type="term" value="P:polysaccharide catabolic process"/>
    <property type="evidence" value="ECO:0007669"/>
    <property type="project" value="TreeGrafter"/>
</dbReference>
<evidence type="ECO:0000259" key="9">
    <source>
        <dbReference type="SMART" id="SM00813"/>
    </source>
</evidence>
<keyword evidence="8" id="KW-0326">Glycosidase</keyword>
<keyword evidence="6" id="KW-0378">Hydrolase</keyword>
<dbReference type="RefSeq" id="WP_074887059.1">
    <property type="nucleotide sequence ID" value="NZ_FOXO01000010.1"/>
</dbReference>
<dbReference type="InterPro" id="IPR013780">
    <property type="entry name" value="Glyco_hydro_b"/>
</dbReference>
<dbReference type="InterPro" id="IPR010720">
    <property type="entry name" value="Alpha-L-AF_C"/>
</dbReference>
<dbReference type="SMART" id="SM00813">
    <property type="entry name" value="Alpha-L-AF_C"/>
    <property type="match status" value="1"/>
</dbReference>
<dbReference type="EC" id="3.2.1.55" evidence="5"/>
<gene>
    <name evidence="10" type="ORF">SAMN04487928_11095</name>
</gene>
<dbReference type="GO" id="GO:0046373">
    <property type="term" value="P:L-arabinose metabolic process"/>
    <property type="evidence" value="ECO:0007669"/>
    <property type="project" value="InterPro"/>
</dbReference>
<dbReference type="InterPro" id="IPR055235">
    <property type="entry name" value="ASD1_cat"/>
</dbReference>
<dbReference type="SUPFAM" id="SSF51445">
    <property type="entry name" value="(Trans)glycosidases"/>
    <property type="match status" value="1"/>
</dbReference>
<comment type="similarity">
    <text evidence="3">Belongs to the glycosyl hydrolase 51 family.</text>
</comment>
<keyword evidence="7" id="KW-0119">Carbohydrate metabolism</keyword>